<evidence type="ECO:0000313" key="2">
    <source>
        <dbReference type="Proteomes" id="UP000271098"/>
    </source>
</evidence>
<gene>
    <name evidence="1" type="ORF">GPUH_LOCUS19691</name>
</gene>
<organism evidence="1 2">
    <name type="scientific">Gongylonema pulchrum</name>
    <dbReference type="NCBI Taxonomy" id="637853"/>
    <lineage>
        <taxon>Eukaryota</taxon>
        <taxon>Metazoa</taxon>
        <taxon>Ecdysozoa</taxon>
        <taxon>Nematoda</taxon>
        <taxon>Chromadorea</taxon>
        <taxon>Rhabditida</taxon>
        <taxon>Spirurina</taxon>
        <taxon>Spiruromorpha</taxon>
        <taxon>Spiruroidea</taxon>
        <taxon>Gongylonematidae</taxon>
        <taxon>Gongylonema</taxon>
    </lineage>
</organism>
<evidence type="ECO:0000313" key="1">
    <source>
        <dbReference type="EMBL" id="VDN34369.1"/>
    </source>
</evidence>
<reference evidence="1 2" key="1">
    <citation type="submission" date="2018-11" db="EMBL/GenBank/DDBJ databases">
        <authorList>
            <consortium name="Pathogen Informatics"/>
        </authorList>
    </citation>
    <scope>NUCLEOTIDE SEQUENCE [LARGE SCALE GENOMIC DNA]</scope>
</reference>
<proteinExistence type="predicted"/>
<name>A0A3P7QYE1_9BILA</name>
<accession>A0A3P7QYE1</accession>
<sequence>MQRRPRRGIDDDDDDMEEAFRIPKGVEVQQDSVILILLTIEMAAVAQNTRDLSALAVLVGGLRQISCVRAWRMKGT</sequence>
<protein>
    <submittedName>
        <fullName evidence="1">Uncharacterized protein</fullName>
    </submittedName>
</protein>
<dbReference type="Proteomes" id="UP000271098">
    <property type="component" value="Unassembled WGS sequence"/>
</dbReference>
<dbReference type="AlphaFoldDB" id="A0A3P7QYE1"/>
<keyword evidence="2" id="KW-1185">Reference proteome</keyword>
<dbReference type="EMBL" id="UYRT01088977">
    <property type="protein sequence ID" value="VDN34369.1"/>
    <property type="molecule type" value="Genomic_DNA"/>
</dbReference>